<dbReference type="EMBL" id="JBHUJC010000025">
    <property type="protein sequence ID" value="MFD2276522.1"/>
    <property type="molecule type" value="Genomic_DNA"/>
</dbReference>
<dbReference type="RefSeq" id="WP_377092995.1">
    <property type="nucleotide sequence ID" value="NZ_JBHSJM010000001.1"/>
</dbReference>
<keyword evidence="6 7" id="KW-0472">Membrane</keyword>
<organism evidence="8 9">
    <name type="scientific">Rubritalea spongiae</name>
    <dbReference type="NCBI Taxonomy" id="430797"/>
    <lineage>
        <taxon>Bacteria</taxon>
        <taxon>Pseudomonadati</taxon>
        <taxon>Verrucomicrobiota</taxon>
        <taxon>Verrucomicrobiia</taxon>
        <taxon>Verrucomicrobiales</taxon>
        <taxon>Rubritaleaceae</taxon>
        <taxon>Rubritalea</taxon>
    </lineage>
</organism>
<feature type="transmembrane region" description="Helical" evidence="7">
    <location>
        <begin position="254"/>
        <end position="274"/>
    </location>
</feature>
<dbReference type="PANTHER" id="PTHR34184:SF4">
    <property type="entry name" value="UPF0718 PROTEIN YCGR"/>
    <property type="match status" value="1"/>
</dbReference>
<gene>
    <name evidence="8" type="ORF">ACFSQZ_08595</name>
</gene>
<feature type="transmembrane region" description="Helical" evidence="7">
    <location>
        <begin position="12"/>
        <end position="34"/>
    </location>
</feature>
<evidence type="ECO:0000256" key="6">
    <source>
        <dbReference type="ARBA" id="ARBA00023136"/>
    </source>
</evidence>
<evidence type="ECO:0000256" key="3">
    <source>
        <dbReference type="ARBA" id="ARBA00022475"/>
    </source>
</evidence>
<feature type="transmembrane region" description="Helical" evidence="7">
    <location>
        <begin position="54"/>
        <end position="76"/>
    </location>
</feature>
<feature type="transmembrane region" description="Helical" evidence="7">
    <location>
        <begin position="217"/>
        <end position="234"/>
    </location>
</feature>
<keyword evidence="4 7" id="KW-0812">Transmembrane</keyword>
<evidence type="ECO:0000313" key="8">
    <source>
        <dbReference type="EMBL" id="MFD2276522.1"/>
    </source>
</evidence>
<keyword evidence="3" id="KW-1003">Cell membrane</keyword>
<evidence type="ECO:0000256" key="7">
    <source>
        <dbReference type="SAM" id="Phobius"/>
    </source>
</evidence>
<evidence type="ECO:0000256" key="4">
    <source>
        <dbReference type="ARBA" id="ARBA00022692"/>
    </source>
</evidence>
<comment type="subcellular location">
    <subcellularLocation>
        <location evidence="1">Cell membrane</location>
        <topology evidence="1">Multi-pass membrane protein</topology>
    </subcellularLocation>
</comment>
<evidence type="ECO:0000256" key="2">
    <source>
        <dbReference type="ARBA" id="ARBA00006386"/>
    </source>
</evidence>
<evidence type="ECO:0000256" key="5">
    <source>
        <dbReference type="ARBA" id="ARBA00022989"/>
    </source>
</evidence>
<evidence type="ECO:0000256" key="1">
    <source>
        <dbReference type="ARBA" id="ARBA00004651"/>
    </source>
</evidence>
<accession>A0ABW5E2E2</accession>
<reference evidence="9" key="1">
    <citation type="journal article" date="2019" name="Int. J. Syst. Evol. Microbiol.">
        <title>The Global Catalogue of Microorganisms (GCM) 10K type strain sequencing project: providing services to taxonomists for standard genome sequencing and annotation.</title>
        <authorList>
            <consortium name="The Broad Institute Genomics Platform"/>
            <consortium name="The Broad Institute Genome Sequencing Center for Infectious Disease"/>
            <person name="Wu L."/>
            <person name="Ma J."/>
        </authorList>
    </citation>
    <scope>NUCLEOTIDE SEQUENCE [LARGE SCALE GENOMIC DNA]</scope>
    <source>
        <strain evidence="9">JCM 16545</strain>
    </source>
</reference>
<feature type="transmembrane region" description="Helical" evidence="7">
    <location>
        <begin position="88"/>
        <end position="111"/>
    </location>
</feature>
<feature type="transmembrane region" description="Helical" evidence="7">
    <location>
        <begin position="117"/>
        <end position="141"/>
    </location>
</feature>
<comment type="caution">
    <text evidence="8">The sequence shown here is derived from an EMBL/GenBank/DDBJ whole genome shotgun (WGS) entry which is preliminary data.</text>
</comment>
<dbReference type="Pfam" id="PF03773">
    <property type="entry name" value="ArsP_1"/>
    <property type="match status" value="1"/>
</dbReference>
<keyword evidence="9" id="KW-1185">Reference proteome</keyword>
<feature type="transmembrane region" description="Helical" evidence="7">
    <location>
        <begin position="311"/>
        <end position="331"/>
    </location>
</feature>
<protein>
    <submittedName>
        <fullName evidence="8">Permease</fullName>
    </submittedName>
</protein>
<dbReference type="PANTHER" id="PTHR34184">
    <property type="entry name" value="UPF0718 PROTEIN YCGR"/>
    <property type="match status" value="1"/>
</dbReference>
<proteinExistence type="inferred from homology"/>
<name>A0ABW5E2E2_9BACT</name>
<dbReference type="Proteomes" id="UP001597297">
    <property type="component" value="Unassembled WGS sequence"/>
</dbReference>
<evidence type="ECO:0000313" key="9">
    <source>
        <dbReference type="Proteomes" id="UP001597297"/>
    </source>
</evidence>
<comment type="similarity">
    <text evidence="2">Belongs to the UPF0718 family.</text>
</comment>
<dbReference type="InterPro" id="IPR052923">
    <property type="entry name" value="UPF0718"/>
</dbReference>
<dbReference type="InterPro" id="IPR005524">
    <property type="entry name" value="DUF318"/>
</dbReference>
<keyword evidence="5 7" id="KW-1133">Transmembrane helix</keyword>
<sequence>MDSFSHSTFAYFFLSLLMEGAPFILLGTLVSGFIDVYMPSGMVERFLPKRKLPAVLTCGLLGLILPVCECAVVPVIRRLVAKGLPVSCAFTYMLAAPIVNPVTILSTWSAFNEQQALYVTLSRIGIGYLVAVVVGVVLMYVPIEKVLRKSLLAKVSGKAEAQAEKKCEHNHEKSECCGHEHHDHKECGHDHSHGDHGASANKLVAAMRSGMKDFVDVAVYFTIGVCLTTLFNIMQVGYFETINSFAADTIKGTALLMVLAFVLSVCSTSDAFLAASLGTFSYASKMAFMVFGPMMDVKLLFLYQTVMRKKFLAVFCVGLFVIVGGICIAWGESETLFEWCRQFEMQLEGGAQ</sequence>